<proteinExistence type="predicted"/>
<protein>
    <submittedName>
        <fullName evidence="2">Uncharacterized protein</fullName>
    </submittedName>
</protein>
<organism evidence="2 3">
    <name type="scientific">Sphaerotilus hippei</name>
    <dbReference type="NCBI Taxonomy" id="744406"/>
    <lineage>
        <taxon>Bacteria</taxon>
        <taxon>Pseudomonadati</taxon>
        <taxon>Pseudomonadota</taxon>
        <taxon>Betaproteobacteria</taxon>
        <taxon>Burkholderiales</taxon>
        <taxon>Sphaerotilaceae</taxon>
        <taxon>Sphaerotilus</taxon>
    </lineage>
</organism>
<feature type="compositionally biased region" description="Basic and acidic residues" evidence="1">
    <location>
        <begin position="1"/>
        <end position="11"/>
    </location>
</feature>
<comment type="caution">
    <text evidence="2">The sequence shown here is derived from an EMBL/GenBank/DDBJ whole genome shotgun (WGS) entry which is preliminary data.</text>
</comment>
<gene>
    <name evidence="2" type="ORF">C7444_101130</name>
</gene>
<dbReference type="Proteomes" id="UP000247811">
    <property type="component" value="Unassembled WGS sequence"/>
</dbReference>
<feature type="region of interest" description="Disordered" evidence="1">
    <location>
        <begin position="1"/>
        <end position="21"/>
    </location>
</feature>
<evidence type="ECO:0000313" key="3">
    <source>
        <dbReference type="Proteomes" id="UP000247811"/>
    </source>
</evidence>
<dbReference type="OrthoDB" id="8906090at2"/>
<keyword evidence="3" id="KW-1185">Reference proteome</keyword>
<name>A0A318H5T9_9BURK</name>
<evidence type="ECO:0000313" key="2">
    <source>
        <dbReference type="EMBL" id="PXW99300.1"/>
    </source>
</evidence>
<reference evidence="2 3" key="1">
    <citation type="submission" date="2018-05" db="EMBL/GenBank/DDBJ databases">
        <title>Genomic Encyclopedia of Type Strains, Phase IV (KMG-IV): sequencing the most valuable type-strain genomes for metagenomic binning, comparative biology and taxonomic classification.</title>
        <authorList>
            <person name="Goeker M."/>
        </authorList>
    </citation>
    <scope>NUCLEOTIDE SEQUENCE [LARGE SCALE GENOMIC DNA]</scope>
    <source>
        <strain evidence="2 3">DSM 566</strain>
    </source>
</reference>
<dbReference type="EMBL" id="QJJS01000001">
    <property type="protein sequence ID" value="PXW99300.1"/>
    <property type="molecule type" value="Genomic_DNA"/>
</dbReference>
<sequence length="96" mass="10376">MDHGFGSELPRKHSSTPHRPPARYVVLIDSGGSTVVRLFLENRTVAAEFDAGAEEASRLTQGLVPIRGATAPEWDHALEGHSAEERAAAEVYTLPI</sequence>
<dbReference type="AlphaFoldDB" id="A0A318H5T9"/>
<dbReference type="RefSeq" id="WP_110398884.1">
    <property type="nucleotide sequence ID" value="NZ_QJJS01000001.1"/>
</dbReference>
<accession>A0A318H5T9</accession>
<evidence type="ECO:0000256" key="1">
    <source>
        <dbReference type="SAM" id="MobiDB-lite"/>
    </source>
</evidence>